<dbReference type="AlphaFoldDB" id="A0A6G0YSQ6"/>
<organism evidence="1 2">
    <name type="scientific">Aphis craccivora</name>
    <name type="common">Cowpea aphid</name>
    <dbReference type="NCBI Taxonomy" id="307492"/>
    <lineage>
        <taxon>Eukaryota</taxon>
        <taxon>Metazoa</taxon>
        <taxon>Ecdysozoa</taxon>
        <taxon>Arthropoda</taxon>
        <taxon>Hexapoda</taxon>
        <taxon>Insecta</taxon>
        <taxon>Pterygota</taxon>
        <taxon>Neoptera</taxon>
        <taxon>Paraneoptera</taxon>
        <taxon>Hemiptera</taxon>
        <taxon>Sternorrhyncha</taxon>
        <taxon>Aphidomorpha</taxon>
        <taxon>Aphidoidea</taxon>
        <taxon>Aphididae</taxon>
        <taxon>Aphidini</taxon>
        <taxon>Aphis</taxon>
        <taxon>Aphis</taxon>
    </lineage>
</organism>
<proteinExistence type="predicted"/>
<keyword evidence="2" id="KW-1185">Reference proteome</keyword>
<dbReference type="Proteomes" id="UP000478052">
    <property type="component" value="Unassembled WGS sequence"/>
</dbReference>
<accession>A0A6G0YSQ6</accession>
<reference evidence="1 2" key="1">
    <citation type="submission" date="2019-08" db="EMBL/GenBank/DDBJ databases">
        <title>Whole genome of Aphis craccivora.</title>
        <authorList>
            <person name="Voronova N.V."/>
            <person name="Shulinski R.S."/>
            <person name="Bandarenka Y.V."/>
            <person name="Zhorov D.G."/>
            <person name="Warner D."/>
        </authorList>
    </citation>
    <scope>NUCLEOTIDE SEQUENCE [LARGE SCALE GENOMIC DNA]</scope>
    <source>
        <strain evidence="1">180601</strain>
        <tissue evidence="1">Whole Body</tissue>
    </source>
</reference>
<sequence>MNNDRLSNLSSLAIEKQMLSELSTDPTFIDDVIDLFAKTKNRKIDLIYKII</sequence>
<gene>
    <name evidence="1" type="ORF">FWK35_00022146</name>
</gene>
<dbReference type="OrthoDB" id="6601492at2759"/>
<dbReference type="EMBL" id="VUJU01002592">
    <property type="protein sequence ID" value="KAF0760742.1"/>
    <property type="molecule type" value="Genomic_DNA"/>
</dbReference>
<protein>
    <submittedName>
        <fullName evidence="1">Zinc finger MYM-type protein 1</fullName>
    </submittedName>
</protein>
<name>A0A6G0YSQ6_APHCR</name>
<evidence type="ECO:0000313" key="2">
    <source>
        <dbReference type="Proteomes" id="UP000478052"/>
    </source>
</evidence>
<comment type="caution">
    <text evidence="1">The sequence shown here is derived from an EMBL/GenBank/DDBJ whole genome shotgun (WGS) entry which is preliminary data.</text>
</comment>
<evidence type="ECO:0000313" key="1">
    <source>
        <dbReference type="EMBL" id="KAF0760742.1"/>
    </source>
</evidence>